<comment type="caution">
    <text evidence="1">The sequence shown here is derived from an EMBL/GenBank/DDBJ whole genome shotgun (WGS) entry which is preliminary data.</text>
</comment>
<evidence type="ECO:0000313" key="4">
    <source>
        <dbReference type="EMBL" id="KAG2985981.1"/>
    </source>
</evidence>
<gene>
    <name evidence="1" type="ORF">PC113_g8756</name>
    <name evidence="2" type="ORF">PC115_g7833</name>
    <name evidence="3" type="ORF">PC117_g8934</name>
    <name evidence="4" type="ORF">PC118_g8049</name>
</gene>
<organism evidence="1 5">
    <name type="scientific">Phytophthora cactorum</name>
    <dbReference type="NCBI Taxonomy" id="29920"/>
    <lineage>
        <taxon>Eukaryota</taxon>
        <taxon>Sar</taxon>
        <taxon>Stramenopiles</taxon>
        <taxon>Oomycota</taxon>
        <taxon>Peronosporomycetes</taxon>
        <taxon>Peronosporales</taxon>
        <taxon>Peronosporaceae</taxon>
        <taxon>Phytophthora</taxon>
    </lineage>
</organism>
<dbReference type="EMBL" id="RCML01000200">
    <property type="protein sequence ID" value="KAG2985981.1"/>
    <property type="molecule type" value="Genomic_DNA"/>
</dbReference>
<reference evidence="1" key="1">
    <citation type="submission" date="2018-10" db="EMBL/GenBank/DDBJ databases">
        <title>Effector identification in a new, highly contiguous assembly of the strawberry crown rot pathogen Phytophthora cactorum.</title>
        <authorList>
            <person name="Armitage A.D."/>
            <person name="Nellist C.F."/>
            <person name="Bates H."/>
            <person name="Vickerstaff R.J."/>
            <person name="Harrison R.J."/>
        </authorList>
    </citation>
    <scope>NUCLEOTIDE SEQUENCE</scope>
    <source>
        <strain evidence="1">15-7</strain>
        <strain evidence="2">4032</strain>
        <strain evidence="3">4040</strain>
        <strain evidence="4">P415</strain>
    </source>
</reference>
<sequence length="68" mass="7460">MSPLVAVISAALSHRTVFANVATPQSLGNARKVRGSRSRRVDWRLRPPQYGAELLQESMVKLISSPNS</sequence>
<dbReference type="Proteomes" id="UP000774804">
    <property type="component" value="Unassembled WGS sequence"/>
</dbReference>
<protein>
    <submittedName>
        <fullName evidence="1">Uncharacterized protein</fullName>
    </submittedName>
</protein>
<name>A0A8T0ZBP3_9STRA</name>
<dbReference type="Proteomes" id="UP000697107">
    <property type="component" value="Unassembled WGS sequence"/>
</dbReference>
<evidence type="ECO:0000313" key="3">
    <source>
        <dbReference type="EMBL" id="KAG2944744.1"/>
    </source>
</evidence>
<evidence type="ECO:0000313" key="2">
    <source>
        <dbReference type="EMBL" id="KAG2926682.1"/>
    </source>
</evidence>
<evidence type="ECO:0000313" key="5">
    <source>
        <dbReference type="Proteomes" id="UP000735874"/>
    </source>
</evidence>
<dbReference type="Proteomes" id="UP000735874">
    <property type="component" value="Unassembled WGS sequence"/>
</dbReference>
<dbReference type="EMBL" id="RCMG01000209">
    <property type="protein sequence ID" value="KAG2859633.1"/>
    <property type="molecule type" value="Genomic_DNA"/>
</dbReference>
<dbReference type="EMBL" id="RCMK01000198">
    <property type="protein sequence ID" value="KAG2944744.1"/>
    <property type="molecule type" value="Genomic_DNA"/>
</dbReference>
<dbReference type="AlphaFoldDB" id="A0A8T0ZBP3"/>
<dbReference type="Proteomes" id="UP000736787">
    <property type="component" value="Unassembled WGS sequence"/>
</dbReference>
<dbReference type="EMBL" id="RCMI01000193">
    <property type="protein sequence ID" value="KAG2926682.1"/>
    <property type="molecule type" value="Genomic_DNA"/>
</dbReference>
<accession>A0A8T0ZBP3</accession>
<proteinExistence type="predicted"/>
<evidence type="ECO:0000313" key="1">
    <source>
        <dbReference type="EMBL" id="KAG2859633.1"/>
    </source>
</evidence>